<dbReference type="CDD" id="cd00201">
    <property type="entry name" value="WW"/>
    <property type="match status" value="1"/>
</dbReference>
<dbReference type="AlphaFoldDB" id="A0A8S1EPA2"/>
<dbReference type="PROSITE" id="PS01159">
    <property type="entry name" value="WW_DOMAIN_1"/>
    <property type="match status" value="1"/>
</dbReference>
<dbReference type="Gene3D" id="2.20.70.10">
    <property type="match status" value="1"/>
</dbReference>
<feature type="domain" description="PH" evidence="3">
    <location>
        <begin position="330"/>
        <end position="442"/>
    </location>
</feature>
<dbReference type="InterPro" id="IPR008936">
    <property type="entry name" value="Rho_GTPase_activation_prot"/>
</dbReference>
<feature type="region of interest" description="Disordered" evidence="2">
    <location>
        <begin position="168"/>
        <end position="196"/>
    </location>
</feature>
<dbReference type="GO" id="GO:0005737">
    <property type="term" value="C:cytoplasm"/>
    <property type="evidence" value="ECO:0007669"/>
    <property type="project" value="TreeGrafter"/>
</dbReference>
<dbReference type="PANTHER" id="PTHR23176:SF129">
    <property type="entry name" value="RHO GTPASE ACTIVATING PROTEIN AT 16F, ISOFORM E-RELATED"/>
    <property type="match status" value="1"/>
</dbReference>
<dbReference type="SUPFAM" id="SSF51045">
    <property type="entry name" value="WW domain"/>
    <property type="match status" value="1"/>
</dbReference>
<dbReference type="InterPro" id="IPR001849">
    <property type="entry name" value="PH_domain"/>
</dbReference>
<feature type="domain" description="WW" evidence="4">
    <location>
        <begin position="113"/>
        <end position="146"/>
    </location>
</feature>
<dbReference type="OrthoDB" id="79452at2759"/>
<dbReference type="InterPro" id="IPR036020">
    <property type="entry name" value="WW_dom_sf"/>
</dbReference>
<dbReference type="EMBL" id="CADEPM010000003">
    <property type="protein sequence ID" value="CAB3403150.1"/>
    <property type="molecule type" value="Genomic_DNA"/>
</dbReference>
<dbReference type="Pfam" id="PF00620">
    <property type="entry name" value="RhoGAP"/>
    <property type="match status" value="1"/>
</dbReference>
<dbReference type="GO" id="GO:0007165">
    <property type="term" value="P:signal transduction"/>
    <property type="evidence" value="ECO:0007669"/>
    <property type="project" value="InterPro"/>
</dbReference>
<dbReference type="InterPro" id="IPR000198">
    <property type="entry name" value="RhoGAP_dom"/>
</dbReference>
<feature type="domain" description="Rho-GAP" evidence="5">
    <location>
        <begin position="545"/>
        <end position="765"/>
    </location>
</feature>
<dbReference type="SMART" id="SM00456">
    <property type="entry name" value="WW"/>
    <property type="match status" value="1"/>
</dbReference>
<feature type="compositionally biased region" description="Polar residues" evidence="2">
    <location>
        <begin position="220"/>
        <end position="233"/>
    </location>
</feature>
<organism evidence="6 7">
    <name type="scientific">Caenorhabditis bovis</name>
    <dbReference type="NCBI Taxonomy" id="2654633"/>
    <lineage>
        <taxon>Eukaryota</taxon>
        <taxon>Metazoa</taxon>
        <taxon>Ecdysozoa</taxon>
        <taxon>Nematoda</taxon>
        <taxon>Chromadorea</taxon>
        <taxon>Rhabditida</taxon>
        <taxon>Rhabditina</taxon>
        <taxon>Rhabditomorpha</taxon>
        <taxon>Rhabditoidea</taxon>
        <taxon>Rhabditidae</taxon>
        <taxon>Peloderinae</taxon>
        <taxon>Caenorhabditis</taxon>
    </lineage>
</organism>
<evidence type="ECO:0000313" key="7">
    <source>
        <dbReference type="Proteomes" id="UP000494206"/>
    </source>
</evidence>
<dbReference type="SUPFAM" id="SSF48350">
    <property type="entry name" value="GTPase activation domain, GAP"/>
    <property type="match status" value="1"/>
</dbReference>
<feature type="region of interest" description="Disordered" evidence="2">
    <location>
        <begin position="718"/>
        <end position="737"/>
    </location>
</feature>
<dbReference type="InterPro" id="IPR050729">
    <property type="entry name" value="Rho-GAP"/>
</dbReference>
<feature type="compositionally biased region" description="Basic residues" evidence="2">
    <location>
        <begin position="718"/>
        <end position="727"/>
    </location>
</feature>
<evidence type="ECO:0000259" key="4">
    <source>
        <dbReference type="PROSITE" id="PS50020"/>
    </source>
</evidence>
<feature type="compositionally biased region" description="Basic and acidic residues" evidence="2">
    <location>
        <begin position="174"/>
        <end position="195"/>
    </location>
</feature>
<gene>
    <name evidence="6" type="ORF">CBOVIS_LOCUS5663</name>
</gene>
<dbReference type="SMART" id="SM00324">
    <property type="entry name" value="RhoGAP"/>
    <property type="match status" value="1"/>
</dbReference>
<evidence type="ECO:0000259" key="3">
    <source>
        <dbReference type="PROSITE" id="PS50003"/>
    </source>
</evidence>
<dbReference type="PROSITE" id="PS50003">
    <property type="entry name" value="PH_DOMAIN"/>
    <property type="match status" value="1"/>
</dbReference>
<dbReference type="SMART" id="SM00233">
    <property type="entry name" value="PH"/>
    <property type="match status" value="1"/>
</dbReference>
<sequence length="775" mass="87980">MLAIIIPIMGNQLMNFEIFQNWSVLISLYRRAMTTALQQDFGIEQRFSDKIDLGELDNMCASSDSSASSNTPTMPNPKESSEESHVYANIREIEEFHNRAVPPAPKPDSKPVRDMHNGWLEYETDLGRTFFYHKESGKTQWIPPRFLRTPAQVEQFLHATKTAIDENCTYEGPSTKEHKENKENEEAKDMTGDSEKIEDEEVFDEVCEDPEEICSTSGFVAAESPSNTPTETSFPAYAVPPNSGASSPATTRRRISPNSQRMMTFQNRCFALKNVPLPQVLPTSISTDCHKLSETHEECENESIFPKIKFQTSTGCQKRRGSSESREPVRTIRYGDMEWYEQKEELRTKKREWISNYMYLTSAHLIMYKDQKSAEKHGKHYDAPMGCWDLRGANVSWVAEKDVKKKKRYIQLELCNNNKYLLRFNSDNDANEWFSALNDVVSKLPAPDPSVQPVMDVSGNNVSRSPSYINSRPLSHLMTGRSIRRRGDPMSQSAIESSSTAAVVEESRPSKESILEKLRRFFAKRPTVESLKEKGIYKPEPVFGSTLLAICNHENSYVPKFLRVITEVIESKGLDTDGIYRVSGNLSAVQRIRCQADQDNYKALVAEEDIHVLTGALKLFFRELSEPLFPTAYHKEYTSAMQNPNVPTRFKKFEELLNRLPMENRETLKVLLRHLNRVASHSSHNRMQQHNLAIVFGPTLFHNGDGVVAGGAAAKNKKAAKRGKNAKGSKDEAAPPVQSNSHLAFSMIMQSQIVQYLLESQNKFDILKAPVIYSR</sequence>
<dbReference type="Gene3D" id="2.30.29.30">
    <property type="entry name" value="Pleckstrin-homology domain (PH domain)/Phosphotyrosine-binding domain (PTB)"/>
    <property type="match status" value="1"/>
</dbReference>
<evidence type="ECO:0000256" key="1">
    <source>
        <dbReference type="ARBA" id="ARBA00022468"/>
    </source>
</evidence>
<evidence type="ECO:0000259" key="5">
    <source>
        <dbReference type="PROSITE" id="PS50238"/>
    </source>
</evidence>
<feature type="region of interest" description="Disordered" evidence="2">
    <location>
        <begin position="59"/>
        <end position="84"/>
    </location>
</feature>
<dbReference type="PROSITE" id="PS50238">
    <property type="entry name" value="RHOGAP"/>
    <property type="match status" value="1"/>
</dbReference>
<dbReference type="SUPFAM" id="SSF50729">
    <property type="entry name" value="PH domain-like"/>
    <property type="match status" value="1"/>
</dbReference>
<name>A0A8S1EPA2_9PELO</name>
<keyword evidence="7" id="KW-1185">Reference proteome</keyword>
<feature type="compositionally biased region" description="Polar residues" evidence="2">
    <location>
        <begin position="243"/>
        <end position="256"/>
    </location>
</feature>
<feature type="region of interest" description="Disordered" evidence="2">
    <location>
        <begin position="220"/>
        <end position="256"/>
    </location>
</feature>
<dbReference type="PANTHER" id="PTHR23176">
    <property type="entry name" value="RHO/RAC/CDC GTPASE-ACTIVATING PROTEIN"/>
    <property type="match status" value="1"/>
</dbReference>
<comment type="caution">
    <text evidence="6">The sequence shown here is derived from an EMBL/GenBank/DDBJ whole genome shotgun (WGS) entry which is preliminary data.</text>
</comment>
<accession>A0A8S1EPA2</accession>
<dbReference type="GO" id="GO:0005096">
    <property type="term" value="F:GTPase activator activity"/>
    <property type="evidence" value="ECO:0007669"/>
    <property type="project" value="UniProtKB-KW"/>
</dbReference>
<proteinExistence type="predicted"/>
<evidence type="ECO:0000313" key="6">
    <source>
        <dbReference type="EMBL" id="CAB3403150.1"/>
    </source>
</evidence>
<reference evidence="6 7" key="1">
    <citation type="submission" date="2020-04" db="EMBL/GenBank/DDBJ databases">
        <authorList>
            <person name="Laetsch R D."/>
            <person name="Stevens L."/>
            <person name="Kumar S."/>
            <person name="Blaxter L. M."/>
        </authorList>
    </citation>
    <scope>NUCLEOTIDE SEQUENCE [LARGE SCALE GENOMIC DNA]</scope>
</reference>
<protein>
    <submittedName>
        <fullName evidence="6">Uncharacterized protein</fullName>
    </submittedName>
</protein>
<dbReference type="Pfam" id="PF00397">
    <property type="entry name" value="WW"/>
    <property type="match status" value="1"/>
</dbReference>
<dbReference type="InterPro" id="IPR011993">
    <property type="entry name" value="PH-like_dom_sf"/>
</dbReference>
<dbReference type="Gene3D" id="1.10.555.10">
    <property type="entry name" value="Rho GTPase activation protein"/>
    <property type="match status" value="1"/>
</dbReference>
<dbReference type="InterPro" id="IPR001202">
    <property type="entry name" value="WW_dom"/>
</dbReference>
<dbReference type="PROSITE" id="PS50020">
    <property type="entry name" value="WW_DOMAIN_2"/>
    <property type="match status" value="1"/>
</dbReference>
<dbReference type="Proteomes" id="UP000494206">
    <property type="component" value="Unassembled WGS sequence"/>
</dbReference>
<keyword evidence="1" id="KW-0343">GTPase activation</keyword>
<evidence type="ECO:0000256" key="2">
    <source>
        <dbReference type="SAM" id="MobiDB-lite"/>
    </source>
</evidence>
<dbReference type="Pfam" id="PF00169">
    <property type="entry name" value="PH"/>
    <property type="match status" value="1"/>
</dbReference>